<dbReference type="PROSITE" id="PS51257">
    <property type="entry name" value="PROKAR_LIPOPROTEIN"/>
    <property type="match status" value="1"/>
</dbReference>
<feature type="chain" id="PRO_5022061178" description="Carboxypeptidase regulatory-like domain-containing protein" evidence="1">
    <location>
        <begin position="16"/>
        <end position="159"/>
    </location>
</feature>
<dbReference type="OrthoDB" id="289014at2"/>
<gene>
    <name evidence="2" type="ORF">Q31a_37000</name>
</gene>
<evidence type="ECO:0000313" key="3">
    <source>
        <dbReference type="Proteomes" id="UP000318017"/>
    </source>
</evidence>
<dbReference type="AlphaFoldDB" id="A0A518G9V2"/>
<feature type="signal peptide" evidence="1">
    <location>
        <begin position="1"/>
        <end position="15"/>
    </location>
</feature>
<proteinExistence type="predicted"/>
<dbReference type="RefSeq" id="WP_145080350.1">
    <property type="nucleotide sequence ID" value="NZ_CP036298.1"/>
</dbReference>
<dbReference type="SUPFAM" id="SSF49373">
    <property type="entry name" value="Invasin/intimin cell-adhesion fragments"/>
    <property type="match status" value="1"/>
</dbReference>
<dbReference type="KEGG" id="ahel:Q31a_37000"/>
<keyword evidence="3" id="KW-1185">Reference proteome</keyword>
<dbReference type="InterPro" id="IPR008964">
    <property type="entry name" value="Invasin/intimin_cell_adhesion"/>
</dbReference>
<dbReference type="EMBL" id="CP036298">
    <property type="protein sequence ID" value="QDV25374.1"/>
    <property type="molecule type" value="Genomic_DNA"/>
</dbReference>
<name>A0A518G9V2_9BACT</name>
<organism evidence="2 3">
    <name type="scientific">Aureliella helgolandensis</name>
    <dbReference type="NCBI Taxonomy" id="2527968"/>
    <lineage>
        <taxon>Bacteria</taxon>
        <taxon>Pseudomonadati</taxon>
        <taxon>Planctomycetota</taxon>
        <taxon>Planctomycetia</taxon>
        <taxon>Pirellulales</taxon>
        <taxon>Pirellulaceae</taxon>
        <taxon>Aureliella</taxon>
    </lineage>
</organism>
<accession>A0A518G9V2</accession>
<protein>
    <recommendedName>
        <fullName evidence="4">Carboxypeptidase regulatory-like domain-containing protein</fullName>
    </recommendedName>
</protein>
<keyword evidence="1" id="KW-0732">Signal</keyword>
<dbReference type="Gene3D" id="2.60.40.1120">
    <property type="entry name" value="Carboxypeptidase-like, regulatory domain"/>
    <property type="match status" value="1"/>
</dbReference>
<reference evidence="2 3" key="1">
    <citation type="submission" date="2019-02" db="EMBL/GenBank/DDBJ databases">
        <title>Deep-cultivation of Planctomycetes and their phenomic and genomic characterization uncovers novel biology.</title>
        <authorList>
            <person name="Wiegand S."/>
            <person name="Jogler M."/>
            <person name="Boedeker C."/>
            <person name="Pinto D."/>
            <person name="Vollmers J."/>
            <person name="Rivas-Marin E."/>
            <person name="Kohn T."/>
            <person name="Peeters S.H."/>
            <person name="Heuer A."/>
            <person name="Rast P."/>
            <person name="Oberbeckmann S."/>
            <person name="Bunk B."/>
            <person name="Jeske O."/>
            <person name="Meyerdierks A."/>
            <person name="Storesund J.E."/>
            <person name="Kallscheuer N."/>
            <person name="Luecker S."/>
            <person name="Lage O.M."/>
            <person name="Pohl T."/>
            <person name="Merkel B.J."/>
            <person name="Hornburger P."/>
            <person name="Mueller R.-W."/>
            <person name="Bruemmer F."/>
            <person name="Labrenz M."/>
            <person name="Spormann A.M."/>
            <person name="Op den Camp H."/>
            <person name="Overmann J."/>
            <person name="Amann R."/>
            <person name="Jetten M.S.M."/>
            <person name="Mascher T."/>
            <person name="Medema M.H."/>
            <person name="Devos D.P."/>
            <person name="Kaster A.-K."/>
            <person name="Ovreas L."/>
            <person name="Rohde M."/>
            <person name="Galperin M.Y."/>
            <person name="Jogler C."/>
        </authorList>
    </citation>
    <scope>NUCLEOTIDE SEQUENCE [LARGE SCALE GENOMIC DNA]</scope>
    <source>
        <strain evidence="2 3">Q31a</strain>
    </source>
</reference>
<evidence type="ECO:0008006" key="4">
    <source>
        <dbReference type="Google" id="ProtNLM"/>
    </source>
</evidence>
<evidence type="ECO:0000313" key="2">
    <source>
        <dbReference type="EMBL" id="QDV25374.1"/>
    </source>
</evidence>
<dbReference type="Proteomes" id="UP000318017">
    <property type="component" value="Chromosome"/>
</dbReference>
<sequence length="159" mass="16192" precursor="true">MRSANLFLASVLLFAAGCGSGLGTVPVTGKVTLDGEPVEGAMVVFNADSADGRSASGMTDASGAYVLTTEFNGDGALPGSYKVAVSKFEGGDDGMPDTTGMSEDEAMDAMYSALDKKGRNAPVAKNLIAKKWSNEAGSGLTATVTDSGPNEFNFEVTSK</sequence>
<evidence type="ECO:0000256" key="1">
    <source>
        <dbReference type="SAM" id="SignalP"/>
    </source>
</evidence>